<feature type="compositionally biased region" description="Basic and acidic residues" evidence="1">
    <location>
        <begin position="147"/>
        <end position="205"/>
    </location>
</feature>
<dbReference type="CDD" id="cd20739">
    <property type="entry name" value="PoNe_DUF637"/>
    <property type="match status" value="1"/>
</dbReference>
<dbReference type="AlphaFoldDB" id="A0A1B2HUU0"/>
<evidence type="ECO:0000313" key="2">
    <source>
        <dbReference type="EMBL" id="ANZ41510.1"/>
    </source>
</evidence>
<feature type="compositionally biased region" description="Basic and acidic residues" evidence="1">
    <location>
        <begin position="125"/>
        <end position="139"/>
    </location>
</feature>
<proteinExistence type="predicted"/>
<dbReference type="InterPro" id="IPR049762">
    <property type="entry name" value="PoNe_dom"/>
</dbReference>
<sequence length="490" mass="54419">MSHHGGDPNMGDLPHRVPNDPRFFTADVHITPDGRARIGGHDYTPAEYADMLRRAGYDGSKPVRLIGCDAGSNDFAKQLSKHLDAPVVAPTKPAWTDSRGRVFTSDAELGPDGTRQPKIPPNGEWETHHPDGSKSKASEDGFAPGTDPKDKDGLDPTDAKDRPGRVDEDKVVEVEKPENNIPMKDRIQDPEYRAKYYDERSDGWHRKQIGVEDASGDPVPKIREKDGEFIETEKETATSGKYQPDPDNPKKDWASSRRAGEQEVDDFVDANRGHPDRDVEKVVADRQKAIEDLEQAKKDHDSSPTEKTAEDKRDAFERQTNEGERLGDLAGENAIPVEFGSPATRLDPNLGGSGRFDQIWEVPDGNGGTKYVLVEAKGPNGTLTPRRGLDGELYMQGHPEYAKSILREMATNRLTPELEAKMRSRGATDADIDAYKDALKQERDLARKITAGYPDNSEYVHVKAHVKEEPIPGGTDTRDVYDGYTMKKFQ</sequence>
<gene>
    <name evidence="2" type="ORF">BBK82_41720</name>
</gene>
<feature type="compositionally biased region" description="Basic and acidic residues" evidence="1">
    <location>
        <begin position="269"/>
        <end position="327"/>
    </location>
</feature>
<protein>
    <submittedName>
        <fullName evidence="2">Uncharacterized protein</fullName>
    </submittedName>
</protein>
<feature type="compositionally biased region" description="Basic and acidic residues" evidence="1">
    <location>
        <begin position="247"/>
        <end position="261"/>
    </location>
</feature>
<evidence type="ECO:0000256" key="1">
    <source>
        <dbReference type="SAM" id="MobiDB-lite"/>
    </source>
</evidence>
<organism evidence="2 3">
    <name type="scientific">Lentzea guizhouensis</name>
    <dbReference type="NCBI Taxonomy" id="1586287"/>
    <lineage>
        <taxon>Bacteria</taxon>
        <taxon>Bacillati</taxon>
        <taxon>Actinomycetota</taxon>
        <taxon>Actinomycetes</taxon>
        <taxon>Pseudonocardiales</taxon>
        <taxon>Pseudonocardiaceae</taxon>
        <taxon>Lentzea</taxon>
    </lineage>
</organism>
<dbReference type="EMBL" id="CP016793">
    <property type="protein sequence ID" value="ANZ41510.1"/>
    <property type="molecule type" value="Genomic_DNA"/>
</dbReference>
<feature type="compositionally biased region" description="Basic and acidic residues" evidence="1">
    <location>
        <begin position="220"/>
        <end position="236"/>
    </location>
</feature>
<dbReference type="STRING" id="1586287.BBK82_41720"/>
<feature type="region of interest" description="Disordered" evidence="1">
    <location>
        <begin position="90"/>
        <end position="350"/>
    </location>
</feature>
<reference evidence="2 3" key="1">
    <citation type="submission" date="2016-07" db="EMBL/GenBank/DDBJ databases">
        <title>Complete genome sequence of the Lentzea guizhouensis DHS C013.</title>
        <authorList>
            <person name="Cao C."/>
        </authorList>
    </citation>
    <scope>NUCLEOTIDE SEQUENCE [LARGE SCALE GENOMIC DNA]</scope>
    <source>
        <strain evidence="2 3">DHS C013</strain>
    </source>
</reference>
<evidence type="ECO:0000313" key="3">
    <source>
        <dbReference type="Proteomes" id="UP000093053"/>
    </source>
</evidence>
<keyword evidence="3" id="KW-1185">Reference proteome</keyword>
<accession>A0A1B2HUU0</accession>
<dbReference type="Proteomes" id="UP000093053">
    <property type="component" value="Chromosome"/>
</dbReference>
<dbReference type="KEGG" id="led:BBK82_41720"/>
<name>A0A1B2HUU0_9PSEU</name>